<dbReference type="STRING" id="1090322.MettiDRAFT_0155"/>
<evidence type="ECO:0000259" key="2">
    <source>
        <dbReference type="SMART" id="SM01204"/>
    </source>
</evidence>
<gene>
    <name evidence="3" type="ORF">MettiDRAFT_0155</name>
</gene>
<name>W9DP00_METTI</name>
<evidence type="ECO:0000313" key="3">
    <source>
        <dbReference type="EMBL" id="ETA66755.1"/>
    </source>
</evidence>
<dbReference type="EMBL" id="AZAJ01000001">
    <property type="protein sequence ID" value="ETA66755.1"/>
    <property type="molecule type" value="Genomic_DNA"/>
</dbReference>
<comment type="caution">
    <text evidence="3">The sequence shown here is derived from an EMBL/GenBank/DDBJ whole genome shotgun (WGS) entry which is preliminary data.</text>
</comment>
<dbReference type="Proteomes" id="UP000019483">
    <property type="component" value="Unassembled WGS sequence"/>
</dbReference>
<reference evidence="3 4" key="1">
    <citation type="submission" date="2013-08" db="EMBL/GenBank/DDBJ databases">
        <authorList>
            <consortium name="DOE Joint Genome Institute"/>
            <person name="Eisen J."/>
            <person name="Huntemann M."/>
            <person name="Han J."/>
            <person name="Chen A."/>
            <person name="Kyrpides N."/>
            <person name="Mavromatis K."/>
            <person name="Markowitz V."/>
            <person name="Palaniappan K."/>
            <person name="Ivanova N."/>
            <person name="Schaumberg A."/>
            <person name="Pati A."/>
            <person name="Liolios K."/>
            <person name="Nordberg H.P."/>
            <person name="Cantor M.N."/>
            <person name="Hua S.X."/>
            <person name="Woyke T."/>
        </authorList>
    </citation>
    <scope>NUCLEOTIDE SEQUENCE [LARGE SCALE GENOMIC DNA]</scope>
    <source>
        <strain evidence="3 4">DSM 2278</strain>
    </source>
</reference>
<evidence type="ECO:0000259" key="1">
    <source>
        <dbReference type="SMART" id="SM00897"/>
    </source>
</evidence>
<evidence type="ECO:0008006" key="5">
    <source>
        <dbReference type="Google" id="ProtNLM"/>
    </source>
</evidence>
<dbReference type="Pfam" id="PF08495">
    <property type="entry name" value="FIST"/>
    <property type="match status" value="1"/>
</dbReference>
<dbReference type="AlphaFoldDB" id="W9DP00"/>
<protein>
    <recommendedName>
        <fullName evidence="5">FIST domain-containing protein</fullName>
    </recommendedName>
</protein>
<dbReference type="PANTHER" id="PTHR40252:SF2">
    <property type="entry name" value="BLR0328 PROTEIN"/>
    <property type="match status" value="1"/>
</dbReference>
<sequence>MYIPSSEIVGIVDTIENLNVKNNETILLLMAERNLPDIDNLVSELNKLKIDFIGAIFPGIIHNTDTYDTGTIVHVLPTIQKPILIKGINTSQKKLEQSISPFSPLCKKGTTAFIIVDGMTTDVSPFLTSMYNLFADSIEYLGCGAGFIDMEQRPCIISPDGFFEDAALILFLDASCKIGVQHGWVQDIGPLVVTKSEDNIIKELNWRNALEVYREALLTNYQVDINIDNGYNVLSHYPFGIYVEGHEDLIREVFKINEKGELVCAGNIPENVVLYILKSDKKKMLHAAEMAVKECLEENEIDAEHCLVMDCIGRSSYLQDDFIEELSTIKNGLENKNIDLIPEGVLSAGEIASMKGDVLEYFNKTIVIGVLNGPREKVCRDI</sequence>
<accession>W9DP00</accession>
<dbReference type="InterPro" id="IPR019494">
    <property type="entry name" value="FIST_C"/>
</dbReference>
<proteinExistence type="predicted"/>
<dbReference type="SMART" id="SM01204">
    <property type="entry name" value="FIST_C"/>
    <property type="match status" value="1"/>
</dbReference>
<dbReference type="OrthoDB" id="140075at2157"/>
<evidence type="ECO:0000313" key="4">
    <source>
        <dbReference type="Proteomes" id="UP000019483"/>
    </source>
</evidence>
<dbReference type="RefSeq" id="WP_023843892.1">
    <property type="nucleotide sequence ID" value="NZ_AZAJ01000001.1"/>
</dbReference>
<feature type="domain" description="FIST" evidence="1">
    <location>
        <begin position="23"/>
        <end position="208"/>
    </location>
</feature>
<dbReference type="Pfam" id="PF10442">
    <property type="entry name" value="FIST_C"/>
    <property type="match status" value="1"/>
</dbReference>
<keyword evidence="4" id="KW-1185">Reference proteome</keyword>
<dbReference type="InterPro" id="IPR013702">
    <property type="entry name" value="FIST_domain_N"/>
</dbReference>
<dbReference type="PANTHER" id="PTHR40252">
    <property type="entry name" value="BLR0328 PROTEIN"/>
    <property type="match status" value="1"/>
</dbReference>
<organism evidence="3 4">
    <name type="scientific">Methanolobus tindarius DSM 2278</name>
    <dbReference type="NCBI Taxonomy" id="1090322"/>
    <lineage>
        <taxon>Archaea</taxon>
        <taxon>Methanobacteriati</taxon>
        <taxon>Methanobacteriota</taxon>
        <taxon>Stenosarchaea group</taxon>
        <taxon>Methanomicrobia</taxon>
        <taxon>Methanosarcinales</taxon>
        <taxon>Methanosarcinaceae</taxon>
        <taxon>Methanolobus</taxon>
    </lineage>
</organism>
<feature type="domain" description="FIST C-domain" evidence="2">
    <location>
        <begin position="209"/>
        <end position="354"/>
    </location>
</feature>
<dbReference type="SMART" id="SM00897">
    <property type="entry name" value="FIST"/>
    <property type="match status" value="1"/>
</dbReference>